<dbReference type="EMBL" id="FOTB01000001">
    <property type="protein sequence ID" value="SFK50622.1"/>
    <property type="molecule type" value="Genomic_DNA"/>
</dbReference>
<evidence type="ECO:0000256" key="4">
    <source>
        <dbReference type="ARBA" id="ARBA00023316"/>
    </source>
</evidence>
<proteinExistence type="inferred from homology"/>
<dbReference type="PANTHER" id="PTHR34136:SF1">
    <property type="entry name" value="UDP-N-ACETYL-D-MANNOSAMINURONIC ACID TRANSFERASE"/>
    <property type="match status" value="1"/>
</dbReference>
<dbReference type="GO" id="GO:0019350">
    <property type="term" value="P:teichoic acid biosynthetic process"/>
    <property type="evidence" value="ECO:0007669"/>
    <property type="project" value="UniProtKB-UniRule"/>
</dbReference>
<dbReference type="CDD" id="cd06533">
    <property type="entry name" value="Glyco_transf_WecG_TagA"/>
    <property type="match status" value="1"/>
</dbReference>
<reference evidence="6 7" key="1">
    <citation type="submission" date="2016-10" db="EMBL/GenBank/DDBJ databases">
        <authorList>
            <person name="Varghese N."/>
            <person name="Submissions S."/>
        </authorList>
    </citation>
    <scope>NUCLEOTIDE SEQUENCE [LARGE SCALE GENOMIC DNA]</scope>
    <source>
        <strain evidence="6 7">CGMCC 1.6501</strain>
    </source>
</reference>
<evidence type="ECO:0000256" key="2">
    <source>
        <dbReference type="ARBA" id="ARBA00022679"/>
    </source>
</evidence>
<comment type="pathway">
    <text evidence="5">Cell wall biogenesis; teichoic acid biosynthesis.</text>
</comment>
<evidence type="ECO:0000313" key="6">
    <source>
        <dbReference type="EMBL" id="SFK50622.1"/>
    </source>
</evidence>
<comment type="function">
    <text evidence="5">Catalyzes the conversion of GlcNAc-PP-undecaprenol into ManNAc-GlcNAc-PP-undecaprenol, the first committed lipid intermediate in the de novo synthesis of teichoic acid.</text>
</comment>
<keyword evidence="2 5" id="KW-0808">Transferase</keyword>
<dbReference type="GO" id="GO:0071555">
    <property type="term" value="P:cell wall organization"/>
    <property type="evidence" value="ECO:0007669"/>
    <property type="project" value="UniProtKB-KW"/>
</dbReference>
<sequence>MNVYMFTERKEVNAMGRTYKTVTVMDIDFFNTSMNAFLKHIVYPDLANGNKCFIVTANPEIVIETRDHPEFKKVVQSADYVLADGVGVVNAAMLLGQPLPERVSGIDVMYHMLDHAAKQGYSVFFLGASEDSNKKAVENAEKIFPGLKIAGRHDGYFDPADESIARMVVDSNPDIVLVALGMQRQEGWIADNIDKFDKGVFMGVGGSFDVLSGKAQRAPKIWIKLQLEWLYRLIKEPKRIKRVLRVFEFMLLHTPVVKHVIKMFGFNKTRPRGKS</sequence>
<comment type="similarity">
    <text evidence="5">Belongs to the glycosyltransferase 26 family. TagA/TarA subfamily.</text>
</comment>
<protein>
    <recommendedName>
        <fullName evidence="5">N-acetylglucosaminyldiphosphoundecaprenol N-acetyl-beta-D-mannosaminyltransferase</fullName>
        <ecNumber evidence="5">2.4.1.187</ecNumber>
    </recommendedName>
    <alternativeName>
        <fullName evidence="5">N-acetylmannosaminyltransferase</fullName>
    </alternativeName>
    <alternativeName>
        <fullName evidence="5">UDP-N-acetylmannosamine transferase</fullName>
    </alternativeName>
    <alternativeName>
        <fullName evidence="5">UDP-N-acetylmannosamine:N-acetylglucosaminyl pyrophosphorylundecaprenol N-acetylmannosaminyltransferase</fullName>
    </alternativeName>
</protein>
<evidence type="ECO:0000256" key="5">
    <source>
        <dbReference type="HAMAP-Rule" id="MF_02070"/>
    </source>
</evidence>
<dbReference type="Pfam" id="PF03808">
    <property type="entry name" value="Glyco_tran_WecG"/>
    <property type="match status" value="1"/>
</dbReference>
<keyword evidence="3 5" id="KW-0777">Teichoic acid biosynthesis</keyword>
<dbReference type="GO" id="GO:0047244">
    <property type="term" value="F:N-acetylglucosaminyldiphosphoundecaprenol N-acetyl-beta-D-mannosaminyltransferase activity"/>
    <property type="evidence" value="ECO:0007669"/>
    <property type="project" value="UniProtKB-UniRule"/>
</dbReference>
<dbReference type="HAMAP" id="MF_02070">
    <property type="entry name" value="TagA_TarA"/>
    <property type="match status" value="1"/>
</dbReference>
<dbReference type="PANTHER" id="PTHR34136">
    <property type="match status" value="1"/>
</dbReference>
<gene>
    <name evidence="6" type="ORF">SAMN05216235_0029</name>
</gene>
<comment type="caution">
    <text evidence="6">The sequence shown here is derived from an EMBL/GenBank/DDBJ whole genome shotgun (WGS) entry which is preliminary data.</text>
</comment>
<dbReference type="EC" id="2.4.1.187" evidence="5"/>
<evidence type="ECO:0000256" key="1">
    <source>
        <dbReference type="ARBA" id="ARBA00022676"/>
    </source>
</evidence>
<dbReference type="NCBIfam" id="TIGR00696">
    <property type="entry name" value="wecG_tagA_cpsF"/>
    <property type="match status" value="1"/>
</dbReference>
<evidence type="ECO:0000256" key="3">
    <source>
        <dbReference type="ARBA" id="ARBA00022944"/>
    </source>
</evidence>
<name>A0AA94HBL3_9STAP</name>
<keyword evidence="4 5" id="KW-0961">Cell wall biogenesis/degradation</keyword>
<comment type="catalytic activity">
    <reaction evidence="5">
        <text>UDP-N-acetyl-alpha-D-mannosamine + N-acetyl-alpha-D-glucosaminyl-di-trans,octa-cis-undecaprenyl diphosphate = N-acetyl-beta-D-mannosaminyl-(1-&gt;4)-N-acetyl-alpha-D-glucosaminyl di-trans,octa-cis-undecaprenyl diphosphate + UDP + H(+)</text>
        <dbReference type="Rhea" id="RHEA:16053"/>
        <dbReference type="ChEBI" id="CHEBI:15378"/>
        <dbReference type="ChEBI" id="CHEBI:58223"/>
        <dbReference type="ChEBI" id="CHEBI:62959"/>
        <dbReference type="ChEBI" id="CHEBI:68623"/>
        <dbReference type="ChEBI" id="CHEBI:132210"/>
        <dbReference type="EC" id="2.4.1.187"/>
    </reaction>
</comment>
<organism evidence="6 7">
    <name type="scientific">Salinicoccus halodurans</name>
    <dbReference type="NCBI Taxonomy" id="407035"/>
    <lineage>
        <taxon>Bacteria</taxon>
        <taxon>Bacillati</taxon>
        <taxon>Bacillota</taxon>
        <taxon>Bacilli</taxon>
        <taxon>Bacillales</taxon>
        <taxon>Staphylococcaceae</taxon>
        <taxon>Salinicoccus</taxon>
    </lineage>
</organism>
<evidence type="ECO:0000313" key="7">
    <source>
        <dbReference type="Proteomes" id="UP000183090"/>
    </source>
</evidence>
<keyword evidence="1 5" id="KW-0328">Glycosyltransferase</keyword>
<dbReference type="InterPro" id="IPR004629">
    <property type="entry name" value="WecG_TagA_CpsF"/>
</dbReference>
<dbReference type="InterPro" id="IPR034714">
    <property type="entry name" value="TagA_TarA"/>
</dbReference>
<accession>A0AA94HBL3</accession>
<dbReference type="AlphaFoldDB" id="A0AA94HBL3"/>
<dbReference type="Proteomes" id="UP000183090">
    <property type="component" value="Unassembled WGS sequence"/>
</dbReference>